<dbReference type="PROSITE" id="PS51770">
    <property type="entry name" value="HOTDOG_ACOT"/>
    <property type="match status" value="1"/>
</dbReference>
<dbReference type="InterPro" id="IPR033120">
    <property type="entry name" value="HOTDOG_ACOT"/>
</dbReference>
<dbReference type="GO" id="GO:0006637">
    <property type="term" value="P:acyl-CoA metabolic process"/>
    <property type="evidence" value="ECO:0007669"/>
    <property type="project" value="TreeGrafter"/>
</dbReference>
<dbReference type="SUPFAM" id="SSF54637">
    <property type="entry name" value="Thioesterase/thiol ester dehydrase-isomerase"/>
    <property type="match status" value="1"/>
</dbReference>
<dbReference type="GO" id="GO:0052816">
    <property type="term" value="F:long-chain fatty acyl-CoA hydrolase activity"/>
    <property type="evidence" value="ECO:0007669"/>
    <property type="project" value="TreeGrafter"/>
</dbReference>
<dbReference type="PANTHER" id="PTHR11049">
    <property type="entry name" value="ACYL COENZYME A THIOESTER HYDROLASE"/>
    <property type="match status" value="1"/>
</dbReference>
<sequence>METYTLVRPEHLNHYGYLFGGVLLKWIDECAFLTAAKNFRGVSFVTVAMDKIVFKHQVANGSVLRFKVEPVKQGTTSITYEVKVFGDAPCAEREQEVFSTNITFVSIDKNGRPTPLPHKLDIS</sequence>
<comment type="similarity">
    <text evidence="1">Belongs to the acyl coenzyme A hydrolase family.</text>
</comment>
<dbReference type="EMBL" id="CP001968">
    <property type="protein sequence ID" value="ADD68476.1"/>
    <property type="molecule type" value="Genomic_DNA"/>
</dbReference>
<dbReference type="AlphaFoldDB" id="D4H8X7"/>
<evidence type="ECO:0000313" key="6">
    <source>
        <dbReference type="Proteomes" id="UP000002012"/>
    </source>
</evidence>
<keyword evidence="6" id="KW-1185">Reference proteome</keyword>
<dbReference type="PaxDb" id="522772-Dacet_1712"/>
<name>D4H8X7_DENA2</name>
<keyword evidence="2 3" id="KW-0378">Hydrolase</keyword>
<organism evidence="5 6">
    <name type="scientific">Denitrovibrio acetiphilus (strain DSM 12809 / NBRC 114555 / N2460)</name>
    <dbReference type="NCBI Taxonomy" id="522772"/>
    <lineage>
        <taxon>Bacteria</taxon>
        <taxon>Pseudomonadati</taxon>
        <taxon>Deferribacterota</taxon>
        <taxon>Deferribacteres</taxon>
        <taxon>Deferribacterales</taxon>
        <taxon>Geovibrionaceae</taxon>
        <taxon>Denitrovibrio</taxon>
    </lineage>
</organism>
<accession>D4H8X7</accession>
<dbReference type="InParanoid" id="D4H8X7"/>
<dbReference type="PANTHER" id="PTHR11049:SF31">
    <property type="entry name" value="HOTDOG ACOT-TYPE DOMAIN-CONTAINING PROTEIN"/>
    <property type="match status" value="1"/>
</dbReference>
<gene>
    <name evidence="5" type="ordered locus">Dacet_1712</name>
</gene>
<dbReference type="InterPro" id="IPR006683">
    <property type="entry name" value="Thioestr_dom"/>
</dbReference>
<dbReference type="CDD" id="cd03442">
    <property type="entry name" value="BFIT_BACH"/>
    <property type="match status" value="1"/>
</dbReference>
<feature type="domain" description="HotDog ACOT-type" evidence="4">
    <location>
        <begin position="1"/>
        <end position="110"/>
    </location>
</feature>
<dbReference type="Gene3D" id="3.10.129.10">
    <property type="entry name" value="Hotdog Thioesterase"/>
    <property type="match status" value="1"/>
</dbReference>
<dbReference type="Proteomes" id="UP000002012">
    <property type="component" value="Chromosome"/>
</dbReference>
<evidence type="ECO:0000313" key="5">
    <source>
        <dbReference type="EMBL" id="ADD68476.1"/>
    </source>
</evidence>
<dbReference type="GO" id="GO:0009062">
    <property type="term" value="P:fatty acid catabolic process"/>
    <property type="evidence" value="ECO:0007669"/>
    <property type="project" value="TreeGrafter"/>
</dbReference>
<dbReference type="KEGG" id="dap:Dacet_1712"/>
<evidence type="ECO:0000256" key="3">
    <source>
        <dbReference type="PROSITE-ProRule" id="PRU01106"/>
    </source>
</evidence>
<dbReference type="HOGENOM" id="CLU_050164_1_1_0"/>
<evidence type="ECO:0000256" key="1">
    <source>
        <dbReference type="ARBA" id="ARBA00010458"/>
    </source>
</evidence>
<dbReference type="eggNOG" id="COG1607">
    <property type="taxonomic scope" value="Bacteria"/>
</dbReference>
<protein>
    <submittedName>
        <fullName evidence="5">Thioesterase superfamily protein</fullName>
    </submittedName>
</protein>
<reference evidence="5 6" key="1">
    <citation type="journal article" date="2010" name="Stand. Genomic Sci.">
        <title>Complete genome sequence of Denitrovibrio acetiphilus type strain (N2460).</title>
        <authorList>
            <person name="Kiss H."/>
            <person name="Lang E."/>
            <person name="Lapidus A."/>
            <person name="Copeland A."/>
            <person name="Nolan M."/>
            <person name="Glavina Del Rio T."/>
            <person name="Chen F."/>
            <person name="Lucas S."/>
            <person name="Tice H."/>
            <person name="Cheng J.F."/>
            <person name="Han C."/>
            <person name="Goodwin L."/>
            <person name="Pitluck S."/>
            <person name="Liolios K."/>
            <person name="Pati A."/>
            <person name="Ivanova N."/>
            <person name="Mavromatis K."/>
            <person name="Chen A."/>
            <person name="Palaniappan K."/>
            <person name="Land M."/>
            <person name="Hauser L."/>
            <person name="Chang Y.J."/>
            <person name="Jeffries C.D."/>
            <person name="Detter J.C."/>
            <person name="Brettin T."/>
            <person name="Spring S."/>
            <person name="Rohde M."/>
            <person name="Goker M."/>
            <person name="Woyke T."/>
            <person name="Bristow J."/>
            <person name="Eisen J.A."/>
            <person name="Markowitz V."/>
            <person name="Hugenholtz P."/>
            <person name="Kyrpides N.C."/>
            <person name="Klenk H.P."/>
        </authorList>
    </citation>
    <scope>NUCLEOTIDE SEQUENCE [LARGE SCALE GENOMIC DNA]</scope>
    <source>
        <strain evidence="6">DSM 12809 / NBRC 114555 / N2460</strain>
    </source>
</reference>
<dbReference type="STRING" id="522772.Dacet_1712"/>
<dbReference type="RefSeq" id="WP_013010987.1">
    <property type="nucleotide sequence ID" value="NC_013943.1"/>
</dbReference>
<evidence type="ECO:0000259" key="4">
    <source>
        <dbReference type="PROSITE" id="PS51770"/>
    </source>
</evidence>
<dbReference type="Pfam" id="PF03061">
    <property type="entry name" value="4HBT"/>
    <property type="match status" value="1"/>
</dbReference>
<dbReference type="InterPro" id="IPR029069">
    <property type="entry name" value="HotDog_dom_sf"/>
</dbReference>
<evidence type="ECO:0000256" key="2">
    <source>
        <dbReference type="ARBA" id="ARBA00022801"/>
    </source>
</evidence>
<proteinExistence type="inferred from homology"/>
<dbReference type="GO" id="GO:0005829">
    <property type="term" value="C:cytosol"/>
    <property type="evidence" value="ECO:0007669"/>
    <property type="project" value="TreeGrafter"/>
</dbReference>
<dbReference type="OrthoDB" id="8894489at2"/>
<dbReference type="FunCoup" id="D4H8X7">
    <property type="interactions" value="196"/>
</dbReference>
<dbReference type="InterPro" id="IPR040170">
    <property type="entry name" value="Cytosol_ACT"/>
</dbReference>